<comment type="caution">
    <text evidence="2">The sequence shown here is derived from an EMBL/GenBank/DDBJ whole genome shotgun (WGS) entry which is preliminary data.</text>
</comment>
<protein>
    <submittedName>
        <fullName evidence="2">Uncharacterized protein</fullName>
    </submittedName>
</protein>
<dbReference type="PANTHER" id="PTHR31286:SF99">
    <property type="entry name" value="DUF4283 DOMAIN-CONTAINING PROTEIN"/>
    <property type="match status" value="1"/>
</dbReference>
<sequence>MEKGFLRPKRRGRGKGVKEKQSSVMEDAGIVCDHVGGATSYVNAPSSVVPTTMENVMMLPAVDEHVVASRNNKGPTSYAKLVTNGLWFIRNPFIVKKWNPNVNLQKKDVGSVLVWVKFHCVPMKAFSEDGLSIITAKPGTPLMFDSYTSDMCMQSWGGSSYARAIIDVQADEELKDSIMVAMPKLVGEGFNMCIVRVDYEYKPLKCSSC</sequence>
<dbReference type="EMBL" id="BKCJ010168195">
    <property type="protein sequence ID" value="GEY31239.1"/>
    <property type="molecule type" value="Genomic_DNA"/>
</dbReference>
<feature type="compositionally biased region" description="Basic residues" evidence="1">
    <location>
        <begin position="1"/>
        <end position="15"/>
    </location>
</feature>
<dbReference type="PANTHER" id="PTHR31286">
    <property type="entry name" value="GLYCINE-RICH CELL WALL STRUCTURAL PROTEIN 1.8-LIKE"/>
    <property type="match status" value="1"/>
</dbReference>
<feature type="region of interest" description="Disordered" evidence="1">
    <location>
        <begin position="1"/>
        <end position="22"/>
    </location>
</feature>
<name>A0A699HJ24_TANCI</name>
<reference evidence="2" key="1">
    <citation type="journal article" date="2019" name="Sci. Rep.">
        <title>Draft genome of Tanacetum cinerariifolium, the natural source of mosquito coil.</title>
        <authorList>
            <person name="Yamashiro T."/>
            <person name="Shiraishi A."/>
            <person name="Satake H."/>
            <person name="Nakayama K."/>
        </authorList>
    </citation>
    <scope>NUCLEOTIDE SEQUENCE</scope>
</reference>
<proteinExistence type="predicted"/>
<evidence type="ECO:0000313" key="2">
    <source>
        <dbReference type="EMBL" id="GEY31239.1"/>
    </source>
</evidence>
<organism evidence="2">
    <name type="scientific">Tanacetum cinerariifolium</name>
    <name type="common">Dalmatian daisy</name>
    <name type="synonym">Chrysanthemum cinerariifolium</name>
    <dbReference type="NCBI Taxonomy" id="118510"/>
    <lineage>
        <taxon>Eukaryota</taxon>
        <taxon>Viridiplantae</taxon>
        <taxon>Streptophyta</taxon>
        <taxon>Embryophyta</taxon>
        <taxon>Tracheophyta</taxon>
        <taxon>Spermatophyta</taxon>
        <taxon>Magnoliopsida</taxon>
        <taxon>eudicotyledons</taxon>
        <taxon>Gunneridae</taxon>
        <taxon>Pentapetalae</taxon>
        <taxon>asterids</taxon>
        <taxon>campanulids</taxon>
        <taxon>Asterales</taxon>
        <taxon>Asteraceae</taxon>
        <taxon>Asteroideae</taxon>
        <taxon>Anthemideae</taxon>
        <taxon>Anthemidinae</taxon>
        <taxon>Tanacetum</taxon>
    </lineage>
</organism>
<gene>
    <name evidence="2" type="ORF">Tci_403213</name>
</gene>
<evidence type="ECO:0000256" key="1">
    <source>
        <dbReference type="SAM" id="MobiDB-lite"/>
    </source>
</evidence>
<accession>A0A699HJ24</accession>
<dbReference type="InterPro" id="IPR040256">
    <property type="entry name" value="At4g02000-like"/>
</dbReference>
<dbReference type="AlphaFoldDB" id="A0A699HJ24"/>